<evidence type="ECO:0000313" key="11">
    <source>
        <dbReference type="Proteomes" id="UP000824044"/>
    </source>
</evidence>
<evidence type="ECO:0000256" key="8">
    <source>
        <dbReference type="RuleBase" id="RU366003"/>
    </source>
</evidence>
<evidence type="ECO:0000256" key="6">
    <source>
        <dbReference type="ARBA" id="ARBA00023102"/>
    </source>
</evidence>
<protein>
    <recommendedName>
        <fullName evidence="3 8">Histidinol-phosphatase</fullName>
        <shortName evidence="8">HolPase</shortName>
        <ecNumber evidence="3 8">3.1.3.15</ecNumber>
    </recommendedName>
</protein>
<dbReference type="GO" id="GO:0000105">
    <property type="term" value="P:L-histidine biosynthetic process"/>
    <property type="evidence" value="ECO:0007669"/>
    <property type="project" value="UniProtKB-UniRule"/>
</dbReference>
<evidence type="ECO:0000256" key="2">
    <source>
        <dbReference type="ARBA" id="ARBA00009152"/>
    </source>
</evidence>
<dbReference type="InterPro" id="IPR010140">
    <property type="entry name" value="Histidinol_P_phosphatase_HisJ"/>
</dbReference>
<comment type="catalytic activity">
    <reaction evidence="7 8">
        <text>L-histidinol phosphate + H2O = L-histidinol + phosphate</text>
        <dbReference type="Rhea" id="RHEA:14465"/>
        <dbReference type="ChEBI" id="CHEBI:15377"/>
        <dbReference type="ChEBI" id="CHEBI:43474"/>
        <dbReference type="ChEBI" id="CHEBI:57699"/>
        <dbReference type="ChEBI" id="CHEBI:57980"/>
        <dbReference type="EC" id="3.1.3.15"/>
    </reaction>
</comment>
<evidence type="ECO:0000256" key="7">
    <source>
        <dbReference type="ARBA" id="ARBA00049158"/>
    </source>
</evidence>
<organism evidence="10 11">
    <name type="scientific">Candidatus Gallimonas intestinigallinarum</name>
    <dbReference type="NCBI Taxonomy" id="2838604"/>
    <lineage>
        <taxon>Bacteria</taxon>
        <taxon>Bacillati</taxon>
        <taxon>Bacillota</taxon>
        <taxon>Clostridia</taxon>
        <taxon>Candidatus Gallimonas</taxon>
    </lineage>
</organism>
<dbReference type="InterPro" id="IPR016195">
    <property type="entry name" value="Pol/histidinol_Pase-like"/>
</dbReference>
<keyword evidence="6 8" id="KW-0368">Histidine biosynthesis</keyword>
<dbReference type="AlphaFoldDB" id="A0A9D2DX78"/>
<gene>
    <name evidence="10" type="ORF">H9812_06035</name>
</gene>
<dbReference type="InterPro" id="IPR004013">
    <property type="entry name" value="PHP_dom"/>
</dbReference>
<dbReference type="EMBL" id="DXBS01000114">
    <property type="protein sequence ID" value="HIZ25011.1"/>
    <property type="molecule type" value="Genomic_DNA"/>
</dbReference>
<dbReference type="PANTHER" id="PTHR21039">
    <property type="entry name" value="HISTIDINOL PHOSPHATASE-RELATED"/>
    <property type="match status" value="1"/>
</dbReference>
<comment type="caution">
    <text evidence="10">The sequence shown here is derived from an EMBL/GenBank/DDBJ whole genome shotgun (WGS) entry which is preliminary data.</text>
</comment>
<evidence type="ECO:0000259" key="9">
    <source>
        <dbReference type="Pfam" id="PF02811"/>
    </source>
</evidence>
<dbReference type="NCBIfam" id="TIGR01856">
    <property type="entry name" value="hisJ_fam"/>
    <property type="match status" value="1"/>
</dbReference>
<dbReference type="GO" id="GO:0004401">
    <property type="term" value="F:histidinol-phosphatase activity"/>
    <property type="evidence" value="ECO:0007669"/>
    <property type="project" value="UniProtKB-UniRule"/>
</dbReference>
<evidence type="ECO:0000313" key="10">
    <source>
        <dbReference type="EMBL" id="HIZ25011.1"/>
    </source>
</evidence>
<accession>A0A9D2DX78</accession>
<reference evidence="10" key="2">
    <citation type="submission" date="2021-04" db="EMBL/GenBank/DDBJ databases">
        <authorList>
            <person name="Gilroy R."/>
        </authorList>
    </citation>
    <scope>NUCLEOTIDE SEQUENCE</scope>
    <source>
        <strain evidence="10">CHK33-5263</strain>
    </source>
</reference>
<dbReference type="EC" id="3.1.3.15" evidence="3 8"/>
<reference evidence="10" key="1">
    <citation type="journal article" date="2021" name="PeerJ">
        <title>Extensive microbial diversity within the chicken gut microbiome revealed by metagenomics and culture.</title>
        <authorList>
            <person name="Gilroy R."/>
            <person name="Ravi A."/>
            <person name="Getino M."/>
            <person name="Pursley I."/>
            <person name="Horton D.L."/>
            <person name="Alikhan N.F."/>
            <person name="Baker D."/>
            <person name="Gharbi K."/>
            <person name="Hall N."/>
            <person name="Watson M."/>
            <person name="Adriaenssens E.M."/>
            <person name="Foster-Nyarko E."/>
            <person name="Jarju S."/>
            <person name="Secka A."/>
            <person name="Antonio M."/>
            <person name="Oren A."/>
            <person name="Chaudhuri R.R."/>
            <person name="La Ragione R."/>
            <person name="Hildebrand F."/>
            <person name="Pallen M.J."/>
        </authorList>
    </citation>
    <scope>NUCLEOTIDE SEQUENCE</scope>
    <source>
        <strain evidence="10">CHK33-5263</strain>
    </source>
</reference>
<feature type="domain" description="PHP" evidence="9">
    <location>
        <begin position="4"/>
        <end position="204"/>
    </location>
</feature>
<dbReference type="SUPFAM" id="SSF89550">
    <property type="entry name" value="PHP domain-like"/>
    <property type="match status" value="1"/>
</dbReference>
<comment type="similarity">
    <text evidence="2 8">Belongs to the PHP hydrolase family. HisK subfamily.</text>
</comment>
<sequence>MITDIHTHSTFSADGRSPLPEMLARAAELGAAYYGVSEHFDYDYEADGVLAEGKQVPLIDAEAYFPAARALQREYAPRMRVLVGGEFGYTPTQSATDRYLTIIETFRPDFVVNSVHTVDGFDPWYAEYFAGKTRREAYARYLERVRASLDAPYPYDIVAHIGYVGRNAPYPAPTALRYEECPELLDDILRTIIARGKILEVNSSARQAGDFLPGTDILARYFALGGRKVSFASDAHGVEQICAKRDIVCAALKTIGFTHITVPDCGREILVPL</sequence>
<evidence type="ECO:0000256" key="4">
    <source>
        <dbReference type="ARBA" id="ARBA00022605"/>
    </source>
</evidence>
<name>A0A9D2DX78_9FIRM</name>
<dbReference type="Proteomes" id="UP000824044">
    <property type="component" value="Unassembled WGS sequence"/>
</dbReference>
<evidence type="ECO:0000256" key="5">
    <source>
        <dbReference type="ARBA" id="ARBA00022801"/>
    </source>
</evidence>
<comment type="pathway">
    <text evidence="1 8">Amino-acid biosynthesis; L-histidine biosynthesis; L-histidine from 5-phospho-alpha-D-ribose 1-diphosphate: step 8/9.</text>
</comment>
<dbReference type="PANTHER" id="PTHR21039:SF0">
    <property type="entry name" value="HISTIDINOL-PHOSPHATASE"/>
    <property type="match status" value="1"/>
</dbReference>
<keyword evidence="5 8" id="KW-0378">Hydrolase</keyword>
<dbReference type="GO" id="GO:0005737">
    <property type="term" value="C:cytoplasm"/>
    <property type="evidence" value="ECO:0007669"/>
    <property type="project" value="TreeGrafter"/>
</dbReference>
<dbReference type="Pfam" id="PF02811">
    <property type="entry name" value="PHP"/>
    <property type="match status" value="1"/>
</dbReference>
<evidence type="ECO:0000256" key="1">
    <source>
        <dbReference type="ARBA" id="ARBA00004970"/>
    </source>
</evidence>
<proteinExistence type="inferred from homology"/>
<evidence type="ECO:0000256" key="3">
    <source>
        <dbReference type="ARBA" id="ARBA00013085"/>
    </source>
</evidence>
<dbReference type="Gene3D" id="3.20.20.140">
    <property type="entry name" value="Metal-dependent hydrolases"/>
    <property type="match status" value="1"/>
</dbReference>
<keyword evidence="4 8" id="KW-0028">Amino-acid biosynthesis</keyword>